<dbReference type="GO" id="GO:0005886">
    <property type="term" value="C:plasma membrane"/>
    <property type="evidence" value="ECO:0007669"/>
    <property type="project" value="UniProtKB-SubCell"/>
</dbReference>
<dbReference type="GO" id="GO:0017004">
    <property type="term" value="P:cytochrome complex assembly"/>
    <property type="evidence" value="ECO:0007669"/>
    <property type="project" value="UniProtKB-KW"/>
</dbReference>
<evidence type="ECO:0000256" key="7">
    <source>
        <dbReference type="ARBA" id="ARBA00022519"/>
    </source>
</evidence>
<dbReference type="NCBIfam" id="TIGR03141">
    <property type="entry name" value="cytochro_ccmD"/>
    <property type="match status" value="1"/>
</dbReference>
<evidence type="ECO:0000256" key="5">
    <source>
        <dbReference type="ARBA" id="ARBA00022448"/>
    </source>
</evidence>
<evidence type="ECO:0000256" key="4">
    <source>
        <dbReference type="ARBA" id="ARBA00016461"/>
    </source>
</evidence>
<keyword evidence="14" id="KW-1185">Reference proteome</keyword>
<evidence type="ECO:0000256" key="8">
    <source>
        <dbReference type="ARBA" id="ARBA00022692"/>
    </source>
</evidence>
<dbReference type="Pfam" id="PF04995">
    <property type="entry name" value="CcmD"/>
    <property type="match status" value="1"/>
</dbReference>
<gene>
    <name evidence="13" type="primary">ccmD</name>
    <name evidence="13" type="ORF">GRI62_04785</name>
</gene>
<comment type="caution">
    <text evidence="13">The sequence shown here is derived from an EMBL/GenBank/DDBJ whole genome shotgun (WGS) entry which is preliminary data.</text>
</comment>
<dbReference type="EMBL" id="WTYH01000001">
    <property type="protein sequence ID" value="MXO92920.1"/>
    <property type="molecule type" value="Genomic_DNA"/>
</dbReference>
<protein>
    <recommendedName>
        <fullName evidence="4 12">Heme exporter protein D</fullName>
    </recommendedName>
</protein>
<feature type="transmembrane region" description="Helical" evidence="12">
    <location>
        <begin position="12"/>
        <end position="31"/>
    </location>
</feature>
<keyword evidence="10 12" id="KW-1133">Transmembrane helix</keyword>
<proteinExistence type="inferred from homology"/>
<dbReference type="RefSeq" id="WP_131452244.1">
    <property type="nucleotide sequence ID" value="NZ_BMJK01000001.1"/>
</dbReference>
<evidence type="ECO:0000256" key="6">
    <source>
        <dbReference type="ARBA" id="ARBA00022475"/>
    </source>
</evidence>
<comment type="function">
    <text evidence="1 12">Required for the export of heme to the periplasm for the biogenesis of c-type cytochromes.</text>
</comment>
<evidence type="ECO:0000256" key="11">
    <source>
        <dbReference type="ARBA" id="ARBA00023136"/>
    </source>
</evidence>
<keyword evidence="6 12" id="KW-1003">Cell membrane</keyword>
<evidence type="ECO:0000256" key="2">
    <source>
        <dbReference type="ARBA" id="ARBA00004377"/>
    </source>
</evidence>
<accession>A0A845A064</accession>
<name>A0A845A064_9SPHN</name>
<comment type="subcellular location">
    <subcellularLocation>
        <location evidence="2 12">Cell inner membrane</location>
        <topology evidence="2 12">Single-pass membrane protein</topology>
    </subcellularLocation>
</comment>
<evidence type="ECO:0000256" key="1">
    <source>
        <dbReference type="ARBA" id="ARBA00002442"/>
    </source>
</evidence>
<sequence>MREALDQWPFVWAAYAVVIVGIALLLGWSWLAMRRAEARRDAVKRR</sequence>
<evidence type="ECO:0000256" key="9">
    <source>
        <dbReference type="ARBA" id="ARBA00022748"/>
    </source>
</evidence>
<comment type="similarity">
    <text evidence="3 12">Belongs to the CcmD/CycX/HelD family.</text>
</comment>
<dbReference type="GO" id="GO:0015886">
    <property type="term" value="P:heme transport"/>
    <property type="evidence" value="ECO:0007669"/>
    <property type="project" value="InterPro"/>
</dbReference>
<dbReference type="InterPro" id="IPR007078">
    <property type="entry name" value="Haem_export_protD_CcmD"/>
</dbReference>
<dbReference type="OrthoDB" id="7411148at2"/>
<keyword evidence="11 12" id="KW-0472">Membrane</keyword>
<organism evidence="13 14">
    <name type="scientific">Aurantiacibacter arachoides</name>
    <dbReference type="NCBI Taxonomy" id="1850444"/>
    <lineage>
        <taxon>Bacteria</taxon>
        <taxon>Pseudomonadati</taxon>
        <taxon>Pseudomonadota</taxon>
        <taxon>Alphaproteobacteria</taxon>
        <taxon>Sphingomonadales</taxon>
        <taxon>Erythrobacteraceae</taxon>
        <taxon>Aurantiacibacter</taxon>
    </lineage>
</organism>
<dbReference type="Proteomes" id="UP000460626">
    <property type="component" value="Unassembled WGS sequence"/>
</dbReference>
<dbReference type="AlphaFoldDB" id="A0A845A064"/>
<evidence type="ECO:0000256" key="12">
    <source>
        <dbReference type="RuleBase" id="RU363101"/>
    </source>
</evidence>
<keyword evidence="9 12" id="KW-0201">Cytochrome c-type biogenesis</keyword>
<evidence type="ECO:0000313" key="14">
    <source>
        <dbReference type="Proteomes" id="UP000460626"/>
    </source>
</evidence>
<reference evidence="13 14" key="1">
    <citation type="submission" date="2019-12" db="EMBL/GenBank/DDBJ databases">
        <title>Genomic-based taxomic classification of the family Erythrobacteraceae.</title>
        <authorList>
            <person name="Xu L."/>
        </authorList>
    </citation>
    <scope>NUCLEOTIDE SEQUENCE [LARGE SCALE GENOMIC DNA]</scope>
    <source>
        <strain evidence="13 14">RC4-10-4</strain>
    </source>
</reference>
<evidence type="ECO:0000256" key="3">
    <source>
        <dbReference type="ARBA" id="ARBA00008741"/>
    </source>
</evidence>
<keyword evidence="7 12" id="KW-0997">Cell inner membrane</keyword>
<keyword evidence="8 12" id="KW-0812">Transmembrane</keyword>
<evidence type="ECO:0000313" key="13">
    <source>
        <dbReference type="EMBL" id="MXO92920.1"/>
    </source>
</evidence>
<keyword evidence="5 12" id="KW-0813">Transport</keyword>
<evidence type="ECO:0000256" key="10">
    <source>
        <dbReference type="ARBA" id="ARBA00022989"/>
    </source>
</evidence>